<evidence type="ECO:0000256" key="1">
    <source>
        <dbReference type="ARBA" id="ARBA00004651"/>
    </source>
</evidence>
<dbReference type="PANTHER" id="PTHR24248">
    <property type="entry name" value="ADRENERGIC RECEPTOR-RELATED G-PROTEIN COUPLED RECEPTOR"/>
    <property type="match status" value="1"/>
</dbReference>
<evidence type="ECO:0000259" key="13">
    <source>
        <dbReference type="PROSITE" id="PS50262"/>
    </source>
</evidence>
<evidence type="ECO:0000313" key="15">
    <source>
        <dbReference type="Proteomes" id="UP000324222"/>
    </source>
</evidence>
<accession>A0A5B7IP47</accession>
<evidence type="ECO:0000256" key="5">
    <source>
        <dbReference type="ARBA" id="ARBA00022989"/>
    </source>
</evidence>
<gene>
    <name evidence="14" type="primary">Gpr119</name>
    <name evidence="14" type="ORF">E2C01_078921</name>
</gene>
<comment type="similarity">
    <text evidence="2">Belongs to the G-protein coupled receptor 1 family.</text>
</comment>
<dbReference type="GO" id="GO:0071880">
    <property type="term" value="P:adenylate cyclase-activating adrenergic receptor signaling pathway"/>
    <property type="evidence" value="ECO:0007669"/>
    <property type="project" value="TreeGrafter"/>
</dbReference>
<name>A0A5B7IP47_PORTR</name>
<dbReference type="OrthoDB" id="10011551at2759"/>
<proteinExistence type="inferred from homology"/>
<dbReference type="InterPro" id="IPR000276">
    <property type="entry name" value="GPCR_Rhodpsn"/>
</dbReference>
<keyword evidence="3" id="KW-1003">Cell membrane</keyword>
<feature type="compositionally biased region" description="Basic and acidic residues" evidence="11">
    <location>
        <begin position="165"/>
        <end position="175"/>
    </location>
</feature>
<dbReference type="GO" id="GO:0005886">
    <property type="term" value="C:plasma membrane"/>
    <property type="evidence" value="ECO:0007669"/>
    <property type="project" value="UniProtKB-SubCell"/>
</dbReference>
<evidence type="ECO:0000256" key="11">
    <source>
        <dbReference type="SAM" id="MobiDB-lite"/>
    </source>
</evidence>
<keyword evidence="15" id="KW-1185">Reference proteome</keyword>
<protein>
    <submittedName>
        <fullName evidence="14">Glucose-dependent insulinotropic receptor</fullName>
    </submittedName>
</protein>
<dbReference type="GO" id="GO:0043410">
    <property type="term" value="P:positive regulation of MAPK cascade"/>
    <property type="evidence" value="ECO:0007669"/>
    <property type="project" value="TreeGrafter"/>
</dbReference>
<keyword evidence="5 12" id="KW-1133">Transmembrane helix</keyword>
<evidence type="ECO:0000313" key="14">
    <source>
        <dbReference type="EMBL" id="MPC84193.1"/>
    </source>
</evidence>
<dbReference type="PANTHER" id="PTHR24248:SF199">
    <property type="entry name" value="IP13425P-RELATED"/>
    <property type="match status" value="1"/>
</dbReference>
<evidence type="ECO:0000256" key="6">
    <source>
        <dbReference type="ARBA" id="ARBA00023040"/>
    </source>
</evidence>
<feature type="compositionally biased region" description="Acidic residues" evidence="11">
    <location>
        <begin position="233"/>
        <end position="255"/>
    </location>
</feature>
<organism evidence="14 15">
    <name type="scientific">Portunus trituberculatus</name>
    <name type="common">Swimming crab</name>
    <name type="synonym">Neptunus trituberculatus</name>
    <dbReference type="NCBI Taxonomy" id="210409"/>
    <lineage>
        <taxon>Eukaryota</taxon>
        <taxon>Metazoa</taxon>
        <taxon>Ecdysozoa</taxon>
        <taxon>Arthropoda</taxon>
        <taxon>Crustacea</taxon>
        <taxon>Multicrustacea</taxon>
        <taxon>Malacostraca</taxon>
        <taxon>Eumalacostraca</taxon>
        <taxon>Eucarida</taxon>
        <taxon>Decapoda</taxon>
        <taxon>Pleocyemata</taxon>
        <taxon>Brachyura</taxon>
        <taxon>Eubrachyura</taxon>
        <taxon>Portunoidea</taxon>
        <taxon>Portunidae</taxon>
        <taxon>Portuninae</taxon>
        <taxon>Portunus</taxon>
    </lineage>
</organism>
<keyword evidence="4 12" id="KW-0812">Transmembrane</keyword>
<feature type="compositionally biased region" description="Basic residues" evidence="11">
    <location>
        <begin position="214"/>
        <end position="224"/>
    </location>
</feature>
<comment type="caution">
    <text evidence="14">The sequence shown here is derived from an EMBL/GenBank/DDBJ whole genome shotgun (WGS) entry which is preliminary data.</text>
</comment>
<dbReference type="AlphaFoldDB" id="A0A5B7IP47"/>
<evidence type="ECO:0000256" key="8">
    <source>
        <dbReference type="ARBA" id="ARBA00023157"/>
    </source>
</evidence>
<dbReference type="Pfam" id="PF00001">
    <property type="entry name" value="7tm_1"/>
    <property type="match status" value="1"/>
</dbReference>
<evidence type="ECO:0000256" key="7">
    <source>
        <dbReference type="ARBA" id="ARBA00023136"/>
    </source>
</evidence>
<feature type="transmembrane region" description="Helical" evidence="12">
    <location>
        <begin position="326"/>
        <end position="350"/>
    </location>
</feature>
<keyword evidence="7 12" id="KW-0472">Membrane</keyword>
<feature type="compositionally biased region" description="Basic and acidic residues" evidence="11">
    <location>
        <begin position="195"/>
        <end position="208"/>
    </location>
</feature>
<dbReference type="Gene3D" id="1.20.1070.10">
    <property type="entry name" value="Rhodopsin 7-helix transmembrane proteins"/>
    <property type="match status" value="1"/>
</dbReference>
<feature type="compositionally biased region" description="Basic and acidic residues" evidence="11">
    <location>
        <begin position="113"/>
        <end position="136"/>
    </location>
</feature>
<feature type="transmembrane region" description="Helical" evidence="12">
    <location>
        <begin position="292"/>
        <end position="314"/>
    </location>
</feature>
<keyword evidence="10" id="KW-0807">Transducer</keyword>
<feature type="compositionally biased region" description="Polar residues" evidence="11">
    <location>
        <begin position="17"/>
        <end position="26"/>
    </location>
</feature>
<dbReference type="GO" id="GO:0004993">
    <property type="term" value="F:G protein-coupled serotonin receptor activity"/>
    <property type="evidence" value="ECO:0007669"/>
    <property type="project" value="UniProtKB-ARBA"/>
</dbReference>
<dbReference type="PROSITE" id="PS50262">
    <property type="entry name" value="G_PROTEIN_RECEP_F1_2"/>
    <property type="match status" value="1"/>
</dbReference>
<dbReference type="SUPFAM" id="SSF81321">
    <property type="entry name" value="Family A G protein-coupled receptor-like"/>
    <property type="match status" value="1"/>
</dbReference>
<reference evidence="14 15" key="1">
    <citation type="submission" date="2019-05" db="EMBL/GenBank/DDBJ databases">
        <title>Another draft genome of Portunus trituberculatus and its Hox gene families provides insights of decapod evolution.</title>
        <authorList>
            <person name="Jeong J.-H."/>
            <person name="Song I."/>
            <person name="Kim S."/>
            <person name="Choi T."/>
            <person name="Kim D."/>
            <person name="Ryu S."/>
            <person name="Kim W."/>
        </authorList>
    </citation>
    <scope>NUCLEOTIDE SEQUENCE [LARGE SCALE GENOMIC DNA]</scope>
    <source>
        <tissue evidence="14">Muscle</tissue>
    </source>
</reference>
<feature type="region of interest" description="Disordered" evidence="11">
    <location>
        <begin position="1"/>
        <end position="70"/>
    </location>
</feature>
<dbReference type="EMBL" id="VSRR010064732">
    <property type="protein sequence ID" value="MPC84193.1"/>
    <property type="molecule type" value="Genomic_DNA"/>
</dbReference>
<evidence type="ECO:0000256" key="12">
    <source>
        <dbReference type="SAM" id="Phobius"/>
    </source>
</evidence>
<comment type="subcellular location">
    <subcellularLocation>
        <location evidence="1">Cell membrane</location>
        <topology evidence="1">Multi-pass membrane protein</topology>
    </subcellularLocation>
</comment>
<keyword evidence="8" id="KW-1015">Disulfide bond</keyword>
<evidence type="ECO:0000256" key="9">
    <source>
        <dbReference type="ARBA" id="ARBA00023170"/>
    </source>
</evidence>
<dbReference type="Proteomes" id="UP000324222">
    <property type="component" value="Unassembled WGS sequence"/>
</dbReference>
<evidence type="ECO:0000256" key="4">
    <source>
        <dbReference type="ARBA" id="ARBA00022692"/>
    </source>
</evidence>
<sequence>MHKARYGGSYTAKESARSTNFRLSFMSSKKSRTSTTTTTTSCTSKSSRRRERRKEMALQKEELARRGEKGRGYEDTVLITGSVSKAPVCGKPCGVPVEANNAGVVAGKYTKGGAEREVGKETDADEERRMSSRDEVETGDAYPDEPPPQPQPQTKDVDSGVTGTRKGDGSDPKTETKKRKTSDSQADPGVTSDQTKTEGDSHLEEHPPGLKKQTTPRKTHTRRKDSHETQDSTFEEQEGNIEDLLDTDEEEEEKDDEGKGWRSLFPSKYMNKVMTETIDKVMFLKKCRAVKTVLLILISFTATYVPFVVGSLVYSAEQQKRPCLLHLLNTLLYCAVVANSLANPLIYAYGYREFRLRTEKFKGIFARKKKRTYT</sequence>
<evidence type="ECO:0000256" key="3">
    <source>
        <dbReference type="ARBA" id="ARBA00022475"/>
    </source>
</evidence>
<feature type="region of interest" description="Disordered" evidence="11">
    <location>
        <begin position="95"/>
        <end position="261"/>
    </location>
</feature>
<evidence type="ECO:0000256" key="10">
    <source>
        <dbReference type="ARBA" id="ARBA00023224"/>
    </source>
</evidence>
<feature type="domain" description="G-protein coupled receptors family 1 profile" evidence="13">
    <location>
        <begin position="288"/>
        <end position="347"/>
    </location>
</feature>
<evidence type="ECO:0000256" key="2">
    <source>
        <dbReference type="ARBA" id="ARBA00010663"/>
    </source>
</evidence>
<keyword evidence="9 14" id="KW-0675">Receptor</keyword>
<keyword evidence="6" id="KW-0297">G-protein coupled receptor</keyword>
<dbReference type="PRINTS" id="PR00237">
    <property type="entry name" value="GPCRRHODOPSN"/>
</dbReference>
<feature type="compositionally biased region" description="Basic and acidic residues" evidence="11">
    <location>
        <begin position="53"/>
        <end position="70"/>
    </location>
</feature>
<feature type="compositionally biased region" description="Low complexity" evidence="11">
    <location>
        <begin position="33"/>
        <end position="45"/>
    </location>
</feature>
<dbReference type="InterPro" id="IPR017452">
    <property type="entry name" value="GPCR_Rhodpsn_7TM"/>
</dbReference>